<protein>
    <recommendedName>
        <fullName evidence="2">TadE-like domain-containing protein</fullName>
    </recommendedName>
</protein>
<reference evidence="3 4" key="1">
    <citation type="submission" date="2019-10" db="EMBL/GenBank/DDBJ databases">
        <title>Draft whole-genome sequence of the purple nonsulfur photosynthetic bacterium Roseospira navarrensis DSM 15114.</title>
        <authorList>
            <person name="Kyndt J.A."/>
            <person name="Meyer T.E."/>
        </authorList>
    </citation>
    <scope>NUCLEOTIDE SEQUENCE [LARGE SCALE GENOMIC DNA]</scope>
    <source>
        <strain evidence="3 4">DSM 15114</strain>
    </source>
</reference>
<keyword evidence="1" id="KW-0472">Membrane</keyword>
<dbReference type="Pfam" id="PF07811">
    <property type="entry name" value="TadE"/>
    <property type="match status" value="1"/>
</dbReference>
<evidence type="ECO:0000313" key="4">
    <source>
        <dbReference type="Proteomes" id="UP000434582"/>
    </source>
</evidence>
<gene>
    <name evidence="3" type="ORF">GHC57_05785</name>
</gene>
<dbReference type="OrthoDB" id="7349713at2"/>
<comment type="caution">
    <text evidence="3">The sequence shown here is derived from an EMBL/GenBank/DDBJ whole genome shotgun (WGS) entry which is preliminary data.</text>
</comment>
<feature type="transmembrane region" description="Helical" evidence="1">
    <location>
        <begin position="45"/>
        <end position="68"/>
    </location>
</feature>
<feature type="domain" description="TadE-like" evidence="2">
    <location>
        <begin position="47"/>
        <end position="89"/>
    </location>
</feature>
<keyword evidence="4" id="KW-1185">Reference proteome</keyword>
<evidence type="ECO:0000313" key="3">
    <source>
        <dbReference type="EMBL" id="MQX36026.1"/>
    </source>
</evidence>
<proteinExistence type="predicted"/>
<accession>A0A7X1ZCH5</accession>
<sequence>MYAAHGGLGYRGRWPGFCPCGRSEMRRFGIMQALKRRRRNLRTDSSGGVAIEFALVIMPVLMVVFAIFEIGIMTLQSVVLHGALEEGARQLRTGQVQKITTGPTDQELAFRTAVCDELFVLLACDDVKYDVRGYASFSAVVTNALTLGADGMPEDDDLQFAPGGAEEISVARVYSRYRFTTPFLDQFFNDSHGSRLISFTAVVKGEPWN</sequence>
<evidence type="ECO:0000256" key="1">
    <source>
        <dbReference type="SAM" id="Phobius"/>
    </source>
</evidence>
<evidence type="ECO:0000259" key="2">
    <source>
        <dbReference type="Pfam" id="PF07811"/>
    </source>
</evidence>
<organism evidence="3 4">
    <name type="scientific">Roseospira navarrensis</name>
    <dbReference type="NCBI Taxonomy" id="140058"/>
    <lineage>
        <taxon>Bacteria</taxon>
        <taxon>Pseudomonadati</taxon>
        <taxon>Pseudomonadota</taxon>
        <taxon>Alphaproteobacteria</taxon>
        <taxon>Rhodospirillales</taxon>
        <taxon>Rhodospirillaceae</taxon>
        <taxon>Roseospira</taxon>
    </lineage>
</organism>
<keyword evidence="1" id="KW-0812">Transmembrane</keyword>
<dbReference type="EMBL" id="WIVE01000012">
    <property type="protein sequence ID" value="MQX36026.1"/>
    <property type="molecule type" value="Genomic_DNA"/>
</dbReference>
<dbReference type="AlphaFoldDB" id="A0A7X1ZCH5"/>
<dbReference type="InterPro" id="IPR012495">
    <property type="entry name" value="TadE-like_dom"/>
</dbReference>
<dbReference type="Proteomes" id="UP000434582">
    <property type="component" value="Unassembled WGS sequence"/>
</dbReference>
<keyword evidence="1" id="KW-1133">Transmembrane helix</keyword>
<name>A0A7X1ZCH5_9PROT</name>